<comment type="similarity">
    <text evidence="2">Belongs to the TspO/BZRP family.</text>
</comment>
<evidence type="ECO:0000256" key="6">
    <source>
        <dbReference type="SAM" id="MobiDB-lite"/>
    </source>
</evidence>
<feature type="chain" id="PRO_5004984326" evidence="8">
    <location>
        <begin position="28"/>
        <end position="177"/>
    </location>
</feature>
<comment type="subcellular location">
    <subcellularLocation>
        <location evidence="1">Membrane</location>
        <topology evidence="1">Multi-pass membrane protein</topology>
    </subcellularLocation>
</comment>
<evidence type="ECO:0000256" key="2">
    <source>
        <dbReference type="ARBA" id="ARBA00007524"/>
    </source>
</evidence>
<evidence type="ECO:0000256" key="7">
    <source>
        <dbReference type="SAM" id="Phobius"/>
    </source>
</evidence>
<dbReference type="AlphaFoldDB" id="X8CJA8"/>
<dbReference type="PATRIC" id="fig|1299331.3.peg.3960"/>
<protein>
    <submittedName>
        <fullName evidence="9">TspO/MBR family protein</fullName>
    </submittedName>
</protein>
<dbReference type="InterPro" id="IPR004307">
    <property type="entry name" value="TspO_MBR"/>
</dbReference>
<evidence type="ECO:0000256" key="4">
    <source>
        <dbReference type="ARBA" id="ARBA00022989"/>
    </source>
</evidence>
<feature type="transmembrane region" description="Helical" evidence="7">
    <location>
        <begin position="78"/>
        <end position="99"/>
    </location>
</feature>
<dbReference type="GO" id="GO:0033013">
    <property type="term" value="P:tetrapyrrole metabolic process"/>
    <property type="evidence" value="ECO:0007669"/>
    <property type="project" value="UniProtKB-ARBA"/>
</dbReference>
<dbReference type="PANTHER" id="PTHR10057:SF0">
    <property type="entry name" value="TRANSLOCATOR PROTEIN"/>
    <property type="match status" value="1"/>
</dbReference>
<keyword evidence="3 7" id="KW-0812">Transmembrane</keyword>
<keyword evidence="5 7" id="KW-0472">Membrane</keyword>
<dbReference type="InterPro" id="IPR038330">
    <property type="entry name" value="TspO/MBR-related_sf"/>
</dbReference>
<feature type="transmembrane region" description="Helical" evidence="7">
    <location>
        <begin position="46"/>
        <end position="66"/>
    </location>
</feature>
<evidence type="ECO:0000256" key="3">
    <source>
        <dbReference type="ARBA" id="ARBA00022692"/>
    </source>
</evidence>
<evidence type="ECO:0000256" key="5">
    <source>
        <dbReference type="ARBA" id="ARBA00023136"/>
    </source>
</evidence>
<organism evidence="9 10">
    <name type="scientific">Mycobacterium intracellulare 1956</name>
    <dbReference type="NCBI Taxonomy" id="1299331"/>
    <lineage>
        <taxon>Bacteria</taxon>
        <taxon>Bacillati</taxon>
        <taxon>Actinomycetota</taxon>
        <taxon>Actinomycetes</taxon>
        <taxon>Mycobacteriales</taxon>
        <taxon>Mycobacteriaceae</taxon>
        <taxon>Mycobacterium</taxon>
        <taxon>Mycobacterium avium complex (MAC)</taxon>
    </lineage>
</organism>
<dbReference type="PANTHER" id="PTHR10057">
    <property type="entry name" value="PERIPHERAL-TYPE BENZODIAZEPINE RECEPTOR"/>
    <property type="match status" value="1"/>
</dbReference>
<dbReference type="Gene3D" id="1.20.1260.100">
    <property type="entry name" value="TspO/MBR protein"/>
    <property type="match status" value="1"/>
</dbReference>
<reference evidence="9 10" key="1">
    <citation type="submission" date="2013-12" db="EMBL/GenBank/DDBJ databases">
        <authorList>
            <person name="Zelazny A."/>
            <person name="Olivier K."/>
            <person name="Holland S."/>
            <person name="Lenaerts A."/>
            <person name="Ordway D."/>
            <person name="DeGroote M.A."/>
            <person name="Parker T."/>
            <person name="Sizemore C."/>
            <person name="Tallon L.J."/>
            <person name="Sadzewicz L.K."/>
            <person name="Sengamalay N."/>
            <person name="Fraser C.M."/>
            <person name="Hine E."/>
            <person name="Shefchek K.A."/>
            <person name="Das S.P."/>
            <person name="Tettelin H."/>
        </authorList>
    </citation>
    <scope>NUCLEOTIDE SEQUENCE [LARGE SCALE GENOMIC DNA]</scope>
    <source>
        <strain evidence="9 10">1956</strain>
    </source>
</reference>
<sequence>MNKSILGATALGVAAAAGAGSVASANAASPWYARLRKPAYQPPRAAFPVAWTTLYADIAVTSAVAIDRFRATGRHDQARSYAAALVVNLLLNAGWSWLFFRYHKLGAAAVGAAALTASSADLVRRTAQAGPRAGRRYCPTPCGAASRPSCPPTSGGSTVKGPNHARPVVVSPRSAAA</sequence>
<dbReference type="GO" id="GO:0016020">
    <property type="term" value="C:membrane"/>
    <property type="evidence" value="ECO:0007669"/>
    <property type="project" value="UniProtKB-SubCell"/>
</dbReference>
<gene>
    <name evidence="9" type="ORF">I550_4058</name>
</gene>
<evidence type="ECO:0000313" key="10">
    <source>
        <dbReference type="Proteomes" id="UP000020825"/>
    </source>
</evidence>
<dbReference type="Proteomes" id="UP000020825">
    <property type="component" value="Unassembled WGS sequence"/>
</dbReference>
<proteinExistence type="inferred from homology"/>
<dbReference type="Pfam" id="PF03073">
    <property type="entry name" value="TspO_MBR"/>
    <property type="match status" value="1"/>
</dbReference>
<dbReference type="EMBL" id="JAOG01000002">
    <property type="protein sequence ID" value="EUA55901.1"/>
    <property type="molecule type" value="Genomic_DNA"/>
</dbReference>
<evidence type="ECO:0000256" key="1">
    <source>
        <dbReference type="ARBA" id="ARBA00004141"/>
    </source>
</evidence>
<name>X8CJA8_MYCIT</name>
<dbReference type="CDD" id="cd15904">
    <property type="entry name" value="TSPO_MBR"/>
    <property type="match status" value="1"/>
</dbReference>
<feature type="signal peptide" evidence="8">
    <location>
        <begin position="1"/>
        <end position="27"/>
    </location>
</feature>
<keyword evidence="4 7" id="KW-1133">Transmembrane helix</keyword>
<comment type="caution">
    <text evidence="9">The sequence shown here is derived from an EMBL/GenBank/DDBJ whole genome shotgun (WGS) entry which is preliminary data.</text>
</comment>
<feature type="region of interest" description="Disordered" evidence="6">
    <location>
        <begin position="141"/>
        <end position="177"/>
    </location>
</feature>
<evidence type="ECO:0000313" key="9">
    <source>
        <dbReference type="EMBL" id="EUA55901.1"/>
    </source>
</evidence>
<keyword evidence="8" id="KW-0732">Signal</keyword>
<evidence type="ECO:0000256" key="8">
    <source>
        <dbReference type="SAM" id="SignalP"/>
    </source>
</evidence>
<accession>X8CJA8</accession>